<proteinExistence type="predicted"/>
<feature type="transmembrane region" description="Helical" evidence="1">
    <location>
        <begin position="167"/>
        <end position="186"/>
    </location>
</feature>
<accession>A0A559KDL0</accession>
<organism evidence="2 3">
    <name type="scientific">Paenibacillus cremeus</name>
    <dbReference type="NCBI Taxonomy" id="2163881"/>
    <lineage>
        <taxon>Bacteria</taxon>
        <taxon>Bacillati</taxon>
        <taxon>Bacillota</taxon>
        <taxon>Bacilli</taxon>
        <taxon>Bacillales</taxon>
        <taxon>Paenibacillaceae</taxon>
        <taxon>Paenibacillus</taxon>
    </lineage>
</organism>
<dbReference type="AlphaFoldDB" id="A0A559KDL0"/>
<keyword evidence="1" id="KW-0812">Transmembrane</keyword>
<protein>
    <submittedName>
        <fullName evidence="2">Uncharacterized protein</fullName>
    </submittedName>
</protein>
<feature type="transmembrane region" description="Helical" evidence="1">
    <location>
        <begin position="141"/>
        <end position="161"/>
    </location>
</feature>
<name>A0A559KDL0_9BACL</name>
<feature type="transmembrane region" description="Helical" evidence="1">
    <location>
        <begin position="25"/>
        <end position="45"/>
    </location>
</feature>
<keyword evidence="3" id="KW-1185">Reference proteome</keyword>
<gene>
    <name evidence="2" type="ORF">FPZ49_08985</name>
</gene>
<keyword evidence="1" id="KW-1133">Transmembrane helix</keyword>
<sequence length="199" mass="21292">MGTDQMNRTPGLAGLAQRRADAQPFAVFLYIWGLEWLITSAIEFFDPGQGLLSVERGLLFAAILLTAAVLLWRSRSSKSMAAPRPRGRGSIAGPAAYVLALALLVADLHYAGGIDAFYAPLLKGVVLAAAYGWLSRWLGRPLVYLSLWMLALTVTVAITYLGFASVLLGGFGGLSMLALGSWLSLWRTLLYGKGDLAAS</sequence>
<comment type="caution">
    <text evidence="2">The sequence shown here is derived from an EMBL/GenBank/DDBJ whole genome shotgun (WGS) entry which is preliminary data.</text>
</comment>
<evidence type="ECO:0000313" key="3">
    <source>
        <dbReference type="Proteomes" id="UP000317036"/>
    </source>
</evidence>
<dbReference type="Proteomes" id="UP000317036">
    <property type="component" value="Unassembled WGS sequence"/>
</dbReference>
<keyword evidence="1" id="KW-0472">Membrane</keyword>
<evidence type="ECO:0000313" key="2">
    <source>
        <dbReference type="EMBL" id="TVY10199.1"/>
    </source>
</evidence>
<dbReference type="EMBL" id="VNJI01000009">
    <property type="protein sequence ID" value="TVY10199.1"/>
    <property type="molecule type" value="Genomic_DNA"/>
</dbReference>
<feature type="transmembrane region" description="Helical" evidence="1">
    <location>
        <begin position="57"/>
        <end position="73"/>
    </location>
</feature>
<dbReference type="RefSeq" id="WP_144845702.1">
    <property type="nucleotide sequence ID" value="NZ_VNJI01000009.1"/>
</dbReference>
<reference evidence="2 3" key="1">
    <citation type="submission" date="2019-07" db="EMBL/GenBank/DDBJ databases">
        <authorList>
            <person name="Kim J."/>
        </authorList>
    </citation>
    <scope>NUCLEOTIDE SEQUENCE [LARGE SCALE GENOMIC DNA]</scope>
    <source>
        <strain evidence="2 3">JC52</strain>
    </source>
</reference>
<evidence type="ECO:0000256" key="1">
    <source>
        <dbReference type="SAM" id="Phobius"/>
    </source>
</evidence>
<feature type="transmembrane region" description="Helical" evidence="1">
    <location>
        <begin position="117"/>
        <end position="134"/>
    </location>
</feature>
<dbReference type="OrthoDB" id="2603868at2"/>
<feature type="transmembrane region" description="Helical" evidence="1">
    <location>
        <begin position="94"/>
        <end position="111"/>
    </location>
</feature>